<dbReference type="PANTHER" id="PTHR14387:SF7">
    <property type="entry name" value="THYROID ADENOMA-ASSOCIATED PROTEIN"/>
    <property type="match status" value="1"/>
</dbReference>
<dbReference type="EMBL" id="VOFY01000017">
    <property type="protein sequence ID" value="KAA8584074.1"/>
    <property type="molecule type" value="Genomic_DNA"/>
</dbReference>
<dbReference type="GO" id="GO:0005829">
    <property type="term" value="C:cytosol"/>
    <property type="evidence" value="ECO:0007669"/>
    <property type="project" value="TreeGrafter"/>
</dbReference>
<name>A0A5J5CRX5_9PERO</name>
<evidence type="ECO:0000313" key="3">
    <source>
        <dbReference type="Proteomes" id="UP000327493"/>
    </source>
</evidence>
<keyword evidence="3" id="KW-1185">Reference proteome</keyword>
<protein>
    <recommendedName>
        <fullName evidence="1">tRNA (32-2'-O)-methyltransferase regulator THADA-like C-terminal TPR repeats region domain-containing protein</fullName>
    </recommendedName>
</protein>
<gene>
    <name evidence="2" type="ORF">FQN60_015282</name>
</gene>
<reference evidence="2 3" key="1">
    <citation type="submission" date="2019-08" db="EMBL/GenBank/DDBJ databases">
        <title>A chromosome-level genome assembly, high-density linkage maps, and genome scans reveal the genomic architecture of hybrid incompatibilities underlying speciation via character displacement in darters (Percidae: Etheostominae).</title>
        <authorList>
            <person name="Moran R.L."/>
            <person name="Catchen J.M."/>
            <person name="Fuller R.C."/>
        </authorList>
    </citation>
    <scope>NUCLEOTIDE SEQUENCE [LARGE SCALE GENOMIC DNA]</scope>
    <source>
        <strain evidence="2">EspeVRDwgs_2016</strain>
        <tissue evidence="2">Muscle</tissue>
    </source>
</reference>
<sequence>MTGREFFTRFPALYPFLLNQLEEAAATVESDSGHVKLHPSLFLLLLVLSRLYPSPMDGSSSPLGLAPFMPFIIRVWLDRSTLSGTPYVHPVCLIDRLVGRRQMERKVGSRGAFKHGPFGAVNPGSDFFGSSRVSLHQASPIPPDSSSPGVCGRACMRSTAVTPVLFFPLYGNLSSPSLPHSLTFSSSLTRISFLLKGHMTDFCCRDLFSEHATVSVVEIILPVLQNEAQMTRSMPVSSLPLTPTGDGPVSKIIPFQTVISFCKTVDLLTKYVLCIQKMKKKNELVKFESTNFECVGHLLAWELFRFGSFAFAIGERDNKREEDGDLKHEPLHSWTGDVFTQQRQNIKMQLPKRGLECREVCCGMKAKDGMKDEEEGRSVFSSISMYFPSVSVFVCFLPVADVIARGEMTSSVIVEEQLLVGQHLKAHWNHFNRSGVPQTSVDTTRIRLNKPIGQAGTYPARQRTLLSTHASNSPGPQRLVQARSINAAACGAVMSVLFSQMPCSLLSSNNFLFGLLLRRLPLASGLPWLSEKTLRVEPVTE</sequence>
<dbReference type="Proteomes" id="UP000327493">
    <property type="component" value="Chromosome 17"/>
</dbReference>
<feature type="domain" description="tRNA (32-2'-O)-methyltransferase regulator THADA-like C-terminal TPR repeats region" evidence="1">
    <location>
        <begin position="1"/>
        <end position="75"/>
    </location>
</feature>
<dbReference type="InterPro" id="IPR051954">
    <property type="entry name" value="tRNA_methyltransferase_THADA"/>
</dbReference>
<comment type="caution">
    <text evidence="2">The sequence shown here is derived from an EMBL/GenBank/DDBJ whole genome shotgun (WGS) entry which is preliminary data.</text>
</comment>
<evidence type="ECO:0000313" key="2">
    <source>
        <dbReference type="EMBL" id="KAA8584074.1"/>
    </source>
</evidence>
<proteinExistence type="predicted"/>
<organism evidence="2 3">
    <name type="scientific">Etheostoma spectabile</name>
    <name type="common">orangethroat darter</name>
    <dbReference type="NCBI Taxonomy" id="54343"/>
    <lineage>
        <taxon>Eukaryota</taxon>
        <taxon>Metazoa</taxon>
        <taxon>Chordata</taxon>
        <taxon>Craniata</taxon>
        <taxon>Vertebrata</taxon>
        <taxon>Euteleostomi</taxon>
        <taxon>Actinopterygii</taxon>
        <taxon>Neopterygii</taxon>
        <taxon>Teleostei</taxon>
        <taxon>Neoteleostei</taxon>
        <taxon>Acanthomorphata</taxon>
        <taxon>Eupercaria</taxon>
        <taxon>Perciformes</taxon>
        <taxon>Percoidei</taxon>
        <taxon>Percidae</taxon>
        <taxon>Etheostomatinae</taxon>
        <taxon>Etheostoma</taxon>
    </lineage>
</organism>
<feature type="non-terminal residue" evidence="2">
    <location>
        <position position="541"/>
    </location>
</feature>
<evidence type="ECO:0000259" key="1">
    <source>
        <dbReference type="Pfam" id="PF25151"/>
    </source>
</evidence>
<dbReference type="AlphaFoldDB" id="A0A5J5CRX5"/>
<dbReference type="Pfam" id="PF25151">
    <property type="entry name" value="TPR_Trm732_C"/>
    <property type="match status" value="1"/>
</dbReference>
<dbReference type="InterPro" id="IPR056842">
    <property type="entry name" value="THADA-like_TPR_C"/>
</dbReference>
<dbReference type="PANTHER" id="PTHR14387">
    <property type="entry name" value="THADA/DEATH RECEPTOR INTERACTING PROTEIN"/>
    <property type="match status" value="1"/>
</dbReference>
<dbReference type="GO" id="GO:0030488">
    <property type="term" value="P:tRNA methylation"/>
    <property type="evidence" value="ECO:0007669"/>
    <property type="project" value="TreeGrafter"/>
</dbReference>
<accession>A0A5J5CRX5</accession>